<evidence type="ECO:0000256" key="7">
    <source>
        <dbReference type="ARBA" id="ARBA00022989"/>
    </source>
</evidence>
<dbReference type="AlphaFoldDB" id="A0A143HD47"/>
<protein>
    <submittedName>
        <fullName evidence="10">Sodium:alanine symporter</fullName>
    </submittedName>
</protein>
<feature type="transmembrane region" description="Helical" evidence="9">
    <location>
        <begin position="363"/>
        <end position="383"/>
    </location>
</feature>
<feature type="transmembrane region" description="Helical" evidence="9">
    <location>
        <begin position="139"/>
        <end position="159"/>
    </location>
</feature>
<keyword evidence="4 9" id="KW-1003">Cell membrane</keyword>
<dbReference type="EMBL" id="CP014806">
    <property type="protein sequence ID" value="AMW99668.1"/>
    <property type="molecule type" value="Genomic_DNA"/>
</dbReference>
<comment type="subcellular location">
    <subcellularLocation>
        <location evidence="1 9">Cell membrane</location>
        <topology evidence="1 9">Multi-pass membrane protein</topology>
    </subcellularLocation>
</comment>
<keyword evidence="5 9" id="KW-0812">Transmembrane</keyword>
<gene>
    <name evidence="10" type="ORF">ATY39_09465</name>
</gene>
<dbReference type="STRING" id="241244.ATY39_09465"/>
<evidence type="ECO:0000256" key="5">
    <source>
        <dbReference type="ARBA" id="ARBA00022692"/>
    </source>
</evidence>
<evidence type="ECO:0000313" key="11">
    <source>
        <dbReference type="Proteomes" id="UP000076021"/>
    </source>
</evidence>
<feature type="transmembrane region" description="Helical" evidence="9">
    <location>
        <begin position="204"/>
        <end position="226"/>
    </location>
</feature>
<proteinExistence type="inferred from homology"/>
<feature type="transmembrane region" description="Helical" evidence="9">
    <location>
        <begin position="238"/>
        <end position="258"/>
    </location>
</feature>
<keyword evidence="8 9" id="KW-0472">Membrane</keyword>
<feature type="transmembrane region" description="Helical" evidence="9">
    <location>
        <begin position="16"/>
        <end position="35"/>
    </location>
</feature>
<dbReference type="PRINTS" id="PR00175">
    <property type="entry name" value="NAALASMPORT"/>
</dbReference>
<dbReference type="KEGG" id="rst:ATY39_09465"/>
<dbReference type="NCBIfam" id="TIGR00835">
    <property type="entry name" value="agcS"/>
    <property type="match status" value="1"/>
</dbReference>
<evidence type="ECO:0000256" key="8">
    <source>
        <dbReference type="ARBA" id="ARBA00023136"/>
    </source>
</evidence>
<reference evidence="10 11" key="1">
    <citation type="journal article" date="2016" name="Genome Announc.">
        <title>Whole-Genome Sequence of Rummeliibacillus stabekisii Strain PP9 Isolated from Antarctic Soil.</title>
        <authorList>
            <person name="da Mota F.F."/>
            <person name="Vollu R.E."/>
            <person name="Jurelevicius D."/>
            <person name="Seldin L."/>
        </authorList>
    </citation>
    <scope>NUCLEOTIDE SEQUENCE [LARGE SCALE GENOMIC DNA]</scope>
    <source>
        <strain evidence="10 11">PP9</strain>
    </source>
</reference>
<dbReference type="FunFam" id="1.20.1740.10:FF:000004">
    <property type="entry name" value="Sodium:alanine symporter family protein"/>
    <property type="match status" value="1"/>
</dbReference>
<name>A0A143HD47_9BACL</name>
<dbReference type="InterPro" id="IPR001463">
    <property type="entry name" value="Na/Ala_symport"/>
</dbReference>
<evidence type="ECO:0000256" key="3">
    <source>
        <dbReference type="ARBA" id="ARBA00022448"/>
    </source>
</evidence>
<evidence type="ECO:0000256" key="9">
    <source>
        <dbReference type="RuleBase" id="RU363064"/>
    </source>
</evidence>
<feature type="transmembrane region" description="Helical" evidence="9">
    <location>
        <begin position="395"/>
        <end position="416"/>
    </location>
</feature>
<organism evidence="10 11">
    <name type="scientific">Rummeliibacillus stabekisii</name>
    <dbReference type="NCBI Taxonomy" id="241244"/>
    <lineage>
        <taxon>Bacteria</taxon>
        <taxon>Bacillati</taxon>
        <taxon>Bacillota</taxon>
        <taxon>Bacilli</taxon>
        <taxon>Bacillales</taxon>
        <taxon>Caryophanaceae</taxon>
        <taxon>Rummeliibacillus</taxon>
    </lineage>
</organism>
<evidence type="ECO:0000256" key="6">
    <source>
        <dbReference type="ARBA" id="ARBA00022847"/>
    </source>
</evidence>
<feature type="transmembrane region" description="Helical" evidence="9">
    <location>
        <begin position="171"/>
        <end position="192"/>
    </location>
</feature>
<keyword evidence="7 9" id="KW-1133">Transmembrane helix</keyword>
<dbReference type="GO" id="GO:0005283">
    <property type="term" value="F:amino acid:sodium symporter activity"/>
    <property type="evidence" value="ECO:0007669"/>
    <property type="project" value="InterPro"/>
</dbReference>
<dbReference type="Gene3D" id="1.20.1740.10">
    <property type="entry name" value="Amino acid/polyamine transporter I"/>
    <property type="match status" value="1"/>
</dbReference>
<dbReference type="PANTHER" id="PTHR30330">
    <property type="entry name" value="AGSS FAMILY TRANSPORTER, SODIUM-ALANINE"/>
    <property type="match status" value="1"/>
</dbReference>
<dbReference type="Proteomes" id="UP000076021">
    <property type="component" value="Chromosome"/>
</dbReference>
<feature type="transmembrane region" description="Helical" evidence="9">
    <location>
        <begin position="428"/>
        <end position="449"/>
    </location>
</feature>
<evidence type="ECO:0000256" key="2">
    <source>
        <dbReference type="ARBA" id="ARBA00009261"/>
    </source>
</evidence>
<feature type="transmembrane region" description="Helical" evidence="9">
    <location>
        <begin position="295"/>
        <end position="319"/>
    </location>
</feature>
<evidence type="ECO:0000256" key="1">
    <source>
        <dbReference type="ARBA" id="ARBA00004651"/>
    </source>
</evidence>
<keyword evidence="6 9" id="KW-0769">Symport</keyword>
<dbReference type="Pfam" id="PF01235">
    <property type="entry name" value="Na_Ala_symp"/>
    <property type="match status" value="1"/>
</dbReference>
<dbReference type="OrthoDB" id="9804874at2"/>
<dbReference type="PANTHER" id="PTHR30330:SF7">
    <property type="entry name" value="SODIUM_PROTON-DEPENDENT ALANINE CARRIER PROTEIN YRBD-RELATED"/>
    <property type="match status" value="1"/>
</dbReference>
<dbReference type="RefSeq" id="WP_066789081.1">
    <property type="nucleotide sequence ID" value="NZ_CP014806.1"/>
</dbReference>
<keyword evidence="11" id="KW-1185">Reference proteome</keyword>
<keyword evidence="3 9" id="KW-0813">Transport</keyword>
<comment type="similarity">
    <text evidence="2 9">Belongs to the alanine or glycine:cation symporter (AGCS) (TC 2.A.25) family.</text>
</comment>
<feature type="transmembrane region" description="Helical" evidence="9">
    <location>
        <begin position="83"/>
        <end position="107"/>
    </location>
</feature>
<evidence type="ECO:0000256" key="4">
    <source>
        <dbReference type="ARBA" id="ARBA00022475"/>
    </source>
</evidence>
<dbReference type="PROSITE" id="PS00873">
    <property type="entry name" value="NA_ALANINE_SYMP"/>
    <property type="match status" value="1"/>
</dbReference>
<dbReference type="GO" id="GO:0005886">
    <property type="term" value="C:plasma membrane"/>
    <property type="evidence" value="ECO:0007669"/>
    <property type="project" value="UniProtKB-SubCell"/>
</dbReference>
<evidence type="ECO:0000313" key="10">
    <source>
        <dbReference type="EMBL" id="AMW99668.1"/>
    </source>
</evidence>
<accession>A0A143HD47</accession>
<reference evidence="11" key="2">
    <citation type="submission" date="2016-03" db="EMBL/GenBank/DDBJ databases">
        <authorList>
            <person name="Ploux O."/>
        </authorList>
    </citation>
    <scope>NUCLEOTIDE SEQUENCE [LARGE SCALE GENOMIC DNA]</scope>
    <source>
        <strain evidence="11">PP9</strain>
    </source>
</reference>
<sequence>MGDFVAAINDILWGPWMIYGILVVGLVFSIIMKFPQVRFIKDMVLLMFKGEKSEKGISSFQALSIALSGRVGTGNIAGTATAIAFGGPGAVFWMWMIAFIGAATAYVESTLAQIYKEERDDQYRGGPAYYIEKGTGKKWAGIIFAIAALMAMAVLMPGVQTNAISDAMHNAFGVSQWITGLIVTVLLAIIVIGGVKAIATVAQYVVPFMAILYMIMAVVIISMHIGEIPHVLKLIFENAFGFDSAFGGMLGAAIAWGVKRGVFSNEAGQGTGAHAAAAAEVSHPAKQGLVQAASVYIDTLLVCSATAFMVLFSGTFNVFDEAKKKFIFLGDFGSGTIADQVSAGSAYTQFAVDQSFPGFGSGFVAIALFFFAFTTTMAYYYIAETNIAYLFKGKTQVIAMWITRIVYLAANFYGSYKASTLAWALGDVGLGLMVWINVIGILIVAKPAIRALKDYERQKKEGKDPVFDPTPLGIKDADFWVEYNKEKNAKDNKKRDAI</sequence>